<dbReference type="PANTHER" id="PTHR31736:SF19">
    <property type="entry name" value="PECTIN LYASE SUPERFAMILY PROTEIN-RELATED"/>
    <property type="match status" value="1"/>
</dbReference>
<dbReference type="EMBL" id="JASGBI010000001">
    <property type="protein sequence ID" value="MDI9240252.1"/>
    <property type="molecule type" value="Genomic_DNA"/>
</dbReference>
<sequence>MNPPLSPASAATPERREFLRKSLLLSIPPMLGFTGIGKVFAATGATTAATYSPSARARGSATVSVRTYGAQGNGSNDDTAAFQAAIDALPSSGGTVTVPAGDYVIDPTVNVRLRSKMHLQLASGARLRAKRNSSERAYVLMVYKVSDVEISGGQIIGDRDTHLGTTGEWGHGIMIRGASRVTVRDMRISDCWGDGVSIGGAMVTGAPTIPCNDVVITNIVSTNNRRQGLTIGCSSNVKVYDSEFSYSNGIAPQCGIDIEPDSDDSRTTDTVLIQNCLIRRNKGNGILSYKRVKGVTVKNCTLEYNGGYGLLTVGAISGYIAQNRFQHNYLYGAMFSAASKSYQTSGNVFKNNHTRMHGVNTATTPYVTMTGLVAGNNGNGAHIAKTGDSTDIRVTSNQYAK</sequence>
<dbReference type="InterPro" id="IPR039448">
    <property type="entry name" value="Beta_helix"/>
</dbReference>
<organism evidence="3 4">
    <name type="scientific">Lysobacter stagni</name>
    <dbReference type="NCBI Taxonomy" id="3045172"/>
    <lineage>
        <taxon>Bacteria</taxon>
        <taxon>Pseudomonadati</taxon>
        <taxon>Pseudomonadota</taxon>
        <taxon>Gammaproteobacteria</taxon>
        <taxon>Lysobacterales</taxon>
        <taxon>Lysobacteraceae</taxon>
        <taxon>Lysobacter</taxon>
    </lineage>
</organism>
<keyword evidence="1" id="KW-1015">Disulfide bond</keyword>
<reference evidence="3 4" key="1">
    <citation type="submission" date="2023-05" db="EMBL/GenBank/DDBJ databases">
        <title>Lysobacter sp. strain LF1 Genome sequencing and assembly.</title>
        <authorList>
            <person name="Jung Y."/>
        </authorList>
    </citation>
    <scope>NUCLEOTIDE SEQUENCE [LARGE SCALE GENOMIC DNA]</scope>
    <source>
        <strain evidence="3 4">LF1</strain>
    </source>
</reference>
<evidence type="ECO:0000256" key="1">
    <source>
        <dbReference type="ARBA" id="ARBA00023157"/>
    </source>
</evidence>
<dbReference type="Gene3D" id="2.160.20.10">
    <property type="entry name" value="Single-stranded right-handed beta-helix, Pectin lyase-like"/>
    <property type="match status" value="1"/>
</dbReference>
<accession>A0ABT6XJB2</accession>
<evidence type="ECO:0000259" key="2">
    <source>
        <dbReference type="Pfam" id="PF13229"/>
    </source>
</evidence>
<dbReference type="InterPro" id="IPR011050">
    <property type="entry name" value="Pectin_lyase_fold/virulence"/>
</dbReference>
<dbReference type="Proteomes" id="UP001321580">
    <property type="component" value="Unassembled WGS sequence"/>
</dbReference>
<name>A0ABT6XJB2_9GAMM</name>
<evidence type="ECO:0000313" key="4">
    <source>
        <dbReference type="Proteomes" id="UP001321580"/>
    </source>
</evidence>
<dbReference type="SMART" id="SM00710">
    <property type="entry name" value="PbH1"/>
    <property type="match status" value="7"/>
</dbReference>
<protein>
    <submittedName>
        <fullName evidence="3">Right-handed parallel beta-helix repeat-containing protein</fullName>
    </submittedName>
</protein>
<dbReference type="InterPro" id="IPR006626">
    <property type="entry name" value="PbH1"/>
</dbReference>
<keyword evidence="4" id="KW-1185">Reference proteome</keyword>
<dbReference type="RefSeq" id="WP_283213601.1">
    <property type="nucleotide sequence ID" value="NZ_JASGBI010000001.1"/>
</dbReference>
<comment type="caution">
    <text evidence="3">The sequence shown here is derived from an EMBL/GenBank/DDBJ whole genome shotgun (WGS) entry which is preliminary data.</text>
</comment>
<dbReference type="InterPro" id="IPR012334">
    <property type="entry name" value="Pectin_lyas_fold"/>
</dbReference>
<dbReference type="PANTHER" id="PTHR31736">
    <property type="match status" value="1"/>
</dbReference>
<dbReference type="Pfam" id="PF13229">
    <property type="entry name" value="Beta_helix"/>
    <property type="match status" value="1"/>
</dbReference>
<proteinExistence type="predicted"/>
<gene>
    <name evidence="3" type="ORF">QLQ15_15185</name>
</gene>
<evidence type="ECO:0000313" key="3">
    <source>
        <dbReference type="EMBL" id="MDI9240252.1"/>
    </source>
</evidence>
<dbReference type="SUPFAM" id="SSF51126">
    <property type="entry name" value="Pectin lyase-like"/>
    <property type="match status" value="1"/>
</dbReference>
<feature type="domain" description="Right handed beta helix" evidence="2">
    <location>
        <begin position="254"/>
        <end position="397"/>
    </location>
</feature>